<evidence type="ECO:0008006" key="4">
    <source>
        <dbReference type="Google" id="ProtNLM"/>
    </source>
</evidence>
<gene>
    <name evidence="2" type="ORF">HQ38_04250</name>
</gene>
<sequence length="421" mass="47798">MRTKKLAKLIAILPLTALMASPVSFAQGRGAVADTSIIQLHGYVQTDIQGGERDATLDVGKPNKNAEKLFGRMGIRRGYFTLSARHPKYRDWSAVGSVDINDRGVFPFQAYVNYLHQFDISDTELSLLEIGGKAGLDIPSFGLEERETSDQRLSPERAAYISNMYPDVVDLGVGMHFGIGFGGYTPTYLQHSFGLDIQALSGNGLGKMRKDVPDVLFDLRHSMSNIYLDILYGASYYWGYVPQGNELDKKVRRDYLSVFARFGFSTVLGYTRLSAEYISGNQPGKRQLSHVVGQKIGDKEYYDDKAIFSRGFQGAMGEVSHRFYFAPIGLLYKYYYYNKRDLITNDKELWQMYLDQFLASPEADGKEQVHGFGLQLFLLDDALRLTAYYEMPHSERVPNPKHPLYRDPSDDKLTLRLQYRF</sequence>
<organism evidence="2 3">
    <name type="scientific">Porphyromonas crevioricanis</name>
    <dbReference type="NCBI Taxonomy" id="393921"/>
    <lineage>
        <taxon>Bacteria</taxon>
        <taxon>Pseudomonadati</taxon>
        <taxon>Bacteroidota</taxon>
        <taxon>Bacteroidia</taxon>
        <taxon>Bacteroidales</taxon>
        <taxon>Porphyromonadaceae</taxon>
        <taxon>Porphyromonas</taxon>
    </lineage>
</organism>
<evidence type="ECO:0000313" key="3">
    <source>
        <dbReference type="Proteomes" id="UP000030136"/>
    </source>
</evidence>
<feature type="signal peptide" evidence="1">
    <location>
        <begin position="1"/>
        <end position="26"/>
    </location>
</feature>
<dbReference type="AlphaFoldDB" id="A0AB34PGI1"/>
<keyword evidence="1" id="KW-0732">Signal</keyword>
<name>A0AB34PGI1_9PORP</name>
<accession>A0AB34PGI1</accession>
<evidence type="ECO:0000256" key="1">
    <source>
        <dbReference type="SAM" id="SignalP"/>
    </source>
</evidence>
<dbReference type="InterPro" id="IPR023614">
    <property type="entry name" value="Porin_dom_sf"/>
</dbReference>
<dbReference type="Gene3D" id="2.40.160.10">
    <property type="entry name" value="Porin"/>
    <property type="match status" value="1"/>
</dbReference>
<dbReference type="RefSeq" id="WP_036889795.1">
    <property type="nucleotide sequence ID" value="NZ_JQJC01000012.1"/>
</dbReference>
<dbReference type="Proteomes" id="UP000030136">
    <property type="component" value="Unassembled WGS sequence"/>
</dbReference>
<dbReference type="EMBL" id="JQJC01000012">
    <property type="protein sequence ID" value="KGN95012.1"/>
    <property type="molecule type" value="Genomic_DNA"/>
</dbReference>
<reference evidence="2 3" key="1">
    <citation type="submission" date="2014-08" db="EMBL/GenBank/DDBJ databases">
        <title>Porphyromonas crevioricanis strain:COT-253_OH1447 Genome sequencing.</title>
        <authorList>
            <person name="Wallis C."/>
            <person name="Deusch O."/>
            <person name="O'Flynn C."/>
            <person name="Davis I."/>
            <person name="Jospin G."/>
            <person name="Darling A.E."/>
            <person name="Coil D.A."/>
            <person name="Alexiev A."/>
            <person name="Horsfall A."/>
            <person name="Kirkwood N."/>
            <person name="Harris S."/>
            <person name="Eisen J.A."/>
        </authorList>
    </citation>
    <scope>NUCLEOTIDE SEQUENCE [LARGE SCALE GENOMIC DNA]</scope>
    <source>
        <strain evidence="3">COT-253 OH1447</strain>
    </source>
</reference>
<feature type="chain" id="PRO_5044321568" description="Phosphate-selective porin" evidence="1">
    <location>
        <begin position="27"/>
        <end position="421"/>
    </location>
</feature>
<evidence type="ECO:0000313" key="2">
    <source>
        <dbReference type="EMBL" id="KGN95012.1"/>
    </source>
</evidence>
<protein>
    <recommendedName>
        <fullName evidence="4">Phosphate-selective porin</fullName>
    </recommendedName>
</protein>
<comment type="caution">
    <text evidence="2">The sequence shown here is derived from an EMBL/GenBank/DDBJ whole genome shotgun (WGS) entry which is preliminary data.</text>
</comment>
<proteinExistence type="predicted"/>